<protein>
    <submittedName>
        <fullName evidence="1">Uncharacterized protein</fullName>
    </submittedName>
</protein>
<reference evidence="1" key="1">
    <citation type="submission" date="2018-11" db="EMBL/GenBank/DDBJ databases">
        <title>The sequence and de novo assembly of Larimichthys crocea genome using PacBio and Hi-C technologies.</title>
        <authorList>
            <person name="Xu P."/>
            <person name="Chen B."/>
            <person name="Zhou Z."/>
            <person name="Ke Q."/>
            <person name="Wu Y."/>
            <person name="Bai H."/>
            <person name="Pu F."/>
        </authorList>
    </citation>
    <scope>NUCLEOTIDE SEQUENCE</scope>
    <source>
        <tissue evidence="1">Muscle</tissue>
    </source>
</reference>
<gene>
    <name evidence="1" type="ORF">E3U43_001993</name>
</gene>
<name>A0ACD3QS78_LARCR</name>
<organism evidence="1 2">
    <name type="scientific">Larimichthys crocea</name>
    <name type="common">Large yellow croaker</name>
    <name type="synonym">Pseudosciaena crocea</name>
    <dbReference type="NCBI Taxonomy" id="215358"/>
    <lineage>
        <taxon>Eukaryota</taxon>
        <taxon>Metazoa</taxon>
        <taxon>Chordata</taxon>
        <taxon>Craniata</taxon>
        <taxon>Vertebrata</taxon>
        <taxon>Euteleostomi</taxon>
        <taxon>Actinopterygii</taxon>
        <taxon>Neopterygii</taxon>
        <taxon>Teleostei</taxon>
        <taxon>Neoteleostei</taxon>
        <taxon>Acanthomorphata</taxon>
        <taxon>Eupercaria</taxon>
        <taxon>Sciaenidae</taxon>
        <taxon>Larimichthys</taxon>
    </lineage>
</organism>
<proteinExistence type="predicted"/>
<dbReference type="EMBL" id="CM011688">
    <property type="protein sequence ID" value="TMS09334.1"/>
    <property type="molecule type" value="Genomic_DNA"/>
</dbReference>
<accession>A0ACD3QS78</accession>
<sequence length="444" mass="51090">MVLITDEKEEGAKVRENGVTESVGLCAFRTHKVAMDTPIVSITNSDGSVGKCELSGEDNNEEIEVDYRQDYWEDEDDIYQEFEELDFETMSDFSDTRSIASDDSFYPPDNSVMSHLYSSPSPDSPEPISFFKACCNNNTIIVKILIRQGVTEEEAKETDRNRRSGLIVACYYGYVDVVIALSQCPYVDVNWQDNEGNTALITAAQAGHMFISNYLLNYFPGLDIERRNCHGFTALMKAAMQGRTECVRALMLAGADIQSRDYGRKMTPREWALFTGRCETANLMYRLMSKPCAEQFCDSFSLEWPMLEEILRRQRVAELKRLGPDRLNNYKRFFQNSRVLLIPKSMDRRASLQPQLLSEMAVASTVALRRASLLPLHMLRRSSVRPGIVVPKVRLCKAPAPSYKPEKLRKSRNHNHLQVPKWNYKMKKIERRQEEERQRLIKKR</sequence>
<evidence type="ECO:0000313" key="1">
    <source>
        <dbReference type="EMBL" id="TMS09334.1"/>
    </source>
</evidence>
<dbReference type="Proteomes" id="UP000793456">
    <property type="component" value="Chromosome XV"/>
</dbReference>
<keyword evidence="2" id="KW-1185">Reference proteome</keyword>
<comment type="caution">
    <text evidence="1">The sequence shown here is derived from an EMBL/GenBank/DDBJ whole genome shotgun (WGS) entry which is preliminary data.</text>
</comment>
<evidence type="ECO:0000313" key="2">
    <source>
        <dbReference type="Proteomes" id="UP000793456"/>
    </source>
</evidence>